<dbReference type="GO" id="GO:0016020">
    <property type="term" value="C:membrane"/>
    <property type="evidence" value="ECO:0007669"/>
    <property type="project" value="UniProtKB-SubCell"/>
</dbReference>
<organism evidence="7 8">
    <name type="scientific">Liquidambar formosana</name>
    <name type="common">Formosan gum</name>
    <dbReference type="NCBI Taxonomy" id="63359"/>
    <lineage>
        <taxon>Eukaryota</taxon>
        <taxon>Viridiplantae</taxon>
        <taxon>Streptophyta</taxon>
        <taxon>Embryophyta</taxon>
        <taxon>Tracheophyta</taxon>
        <taxon>Spermatophyta</taxon>
        <taxon>Magnoliopsida</taxon>
        <taxon>eudicotyledons</taxon>
        <taxon>Gunneridae</taxon>
        <taxon>Pentapetalae</taxon>
        <taxon>Saxifragales</taxon>
        <taxon>Altingiaceae</taxon>
        <taxon>Liquidambar</taxon>
    </lineage>
</organism>
<proteinExistence type="inferred from homology"/>
<keyword evidence="5 6" id="KW-0472">Membrane</keyword>
<sequence>MEDNLLGSEAIAKSDLKGRIWVESKKLWTVAFPTMLCRVTAFGMLVVTQVFMGYIGELDLAGYALIQIITVRFTNGILLGMSSATETLCGQAFGARQYHMLGIYLQRSWIIDLITATIMLPIFIFATAIFRLLGEEEAIAKEAGTISLWFIPILYYFVFSLTIQNYLQAQLKNMVVGCLYASSFVLHLLLSWIFVIKLNLGVPGAMGAMIIASWITVIGEFVYIFGGWCPNTWKGFTTAAFSDLLPVIKLSLSSGVMLCLEIWYNAVLVLLAGYLKNAEIAISAFSICVNIIAWELMIALGFLGGACVRVSNELGRGDAKAVKFSIKVALATSTSIGVFFWILCLVFGNKIAYLFTSNEEIAEDVSSLSVLLAFSVLLNSVQPVLSGVAVGAGRQTVVAYVNIVSYYVIGVPIGFLLGYVANLEVTGLWIGMTCGIVVQTLVLCYITWRTDWDEEVKKASERLNRWFLKPSEESNESPTQD</sequence>
<evidence type="ECO:0000256" key="6">
    <source>
        <dbReference type="RuleBase" id="RU004914"/>
    </source>
</evidence>
<feature type="transmembrane region" description="Helical" evidence="6">
    <location>
        <begin position="27"/>
        <end position="54"/>
    </location>
</feature>
<feature type="transmembrane region" description="Helical" evidence="6">
    <location>
        <begin position="109"/>
        <end position="134"/>
    </location>
</feature>
<dbReference type="Proteomes" id="UP001415857">
    <property type="component" value="Unassembled WGS sequence"/>
</dbReference>
<dbReference type="EMBL" id="JBBPBK010000002">
    <property type="protein sequence ID" value="KAK9289513.1"/>
    <property type="molecule type" value="Genomic_DNA"/>
</dbReference>
<feature type="transmembrane region" description="Helical" evidence="6">
    <location>
        <begin position="174"/>
        <end position="195"/>
    </location>
</feature>
<feature type="transmembrane region" description="Helical" evidence="6">
    <location>
        <begin position="280"/>
        <end position="303"/>
    </location>
</feature>
<evidence type="ECO:0000313" key="8">
    <source>
        <dbReference type="Proteomes" id="UP001415857"/>
    </source>
</evidence>
<keyword evidence="3 6" id="KW-0812">Transmembrane</keyword>
<dbReference type="InterPro" id="IPR002528">
    <property type="entry name" value="MATE_fam"/>
</dbReference>
<reference evidence="7 8" key="1">
    <citation type="journal article" date="2024" name="Plant J.">
        <title>Genome sequences and population genomics reveal climatic adaptation and genomic divergence between two closely related sweetgum species.</title>
        <authorList>
            <person name="Xu W.Q."/>
            <person name="Ren C.Q."/>
            <person name="Zhang X.Y."/>
            <person name="Comes H.P."/>
            <person name="Liu X.H."/>
            <person name="Li Y.G."/>
            <person name="Kettle C.J."/>
            <person name="Jalonen R."/>
            <person name="Gaisberger H."/>
            <person name="Ma Y.Z."/>
            <person name="Qiu Y.X."/>
        </authorList>
    </citation>
    <scope>NUCLEOTIDE SEQUENCE [LARGE SCALE GENOMIC DNA]</scope>
    <source>
        <strain evidence="7">Hangzhou</strain>
    </source>
</reference>
<keyword evidence="8" id="KW-1185">Reference proteome</keyword>
<dbReference type="AlphaFoldDB" id="A0AAP0S570"/>
<gene>
    <name evidence="7" type="ORF">L1049_007668</name>
</gene>
<dbReference type="PANTHER" id="PTHR11206">
    <property type="entry name" value="MULTIDRUG RESISTANCE PROTEIN"/>
    <property type="match status" value="1"/>
</dbReference>
<protein>
    <recommendedName>
        <fullName evidence="6">Protein DETOXIFICATION</fullName>
    </recommendedName>
    <alternativeName>
        <fullName evidence="6">Multidrug and toxic compound extrusion protein</fullName>
    </alternativeName>
</protein>
<comment type="similarity">
    <text evidence="2 6">Belongs to the multi antimicrobial extrusion (MATE) (TC 2.A.66.1) family.</text>
</comment>
<evidence type="ECO:0000256" key="3">
    <source>
        <dbReference type="ARBA" id="ARBA00022692"/>
    </source>
</evidence>
<evidence type="ECO:0000256" key="1">
    <source>
        <dbReference type="ARBA" id="ARBA00004141"/>
    </source>
</evidence>
<feature type="transmembrane region" description="Helical" evidence="6">
    <location>
        <begin position="427"/>
        <end position="448"/>
    </location>
</feature>
<dbReference type="CDD" id="cd13132">
    <property type="entry name" value="MATE_eukaryotic"/>
    <property type="match status" value="1"/>
</dbReference>
<evidence type="ECO:0000256" key="2">
    <source>
        <dbReference type="ARBA" id="ARBA00010199"/>
    </source>
</evidence>
<evidence type="ECO:0000313" key="7">
    <source>
        <dbReference type="EMBL" id="KAK9289513.1"/>
    </source>
</evidence>
<comment type="subcellular location">
    <subcellularLocation>
        <location evidence="1">Membrane</location>
        <topology evidence="1">Multi-pass membrane protein</topology>
    </subcellularLocation>
</comment>
<dbReference type="GO" id="GO:0042910">
    <property type="term" value="F:xenobiotic transmembrane transporter activity"/>
    <property type="evidence" value="ECO:0007669"/>
    <property type="project" value="InterPro"/>
</dbReference>
<feature type="transmembrane region" description="Helical" evidence="6">
    <location>
        <begin position="324"/>
        <end position="348"/>
    </location>
</feature>
<accession>A0AAP0S570</accession>
<feature type="transmembrane region" description="Helical" evidence="6">
    <location>
        <begin position="368"/>
        <end position="390"/>
    </location>
</feature>
<feature type="transmembrane region" description="Helical" evidence="6">
    <location>
        <begin position="250"/>
        <end position="274"/>
    </location>
</feature>
<dbReference type="NCBIfam" id="TIGR00797">
    <property type="entry name" value="matE"/>
    <property type="match status" value="1"/>
</dbReference>
<feature type="transmembrane region" description="Helical" evidence="6">
    <location>
        <begin position="207"/>
        <end position="229"/>
    </location>
</feature>
<keyword evidence="4 6" id="KW-1133">Transmembrane helix</keyword>
<dbReference type="GO" id="GO:0015297">
    <property type="term" value="F:antiporter activity"/>
    <property type="evidence" value="ECO:0007669"/>
    <property type="project" value="InterPro"/>
</dbReference>
<dbReference type="GO" id="GO:1990961">
    <property type="term" value="P:xenobiotic detoxification by transmembrane export across the plasma membrane"/>
    <property type="evidence" value="ECO:0007669"/>
    <property type="project" value="InterPro"/>
</dbReference>
<feature type="transmembrane region" description="Helical" evidence="6">
    <location>
        <begin position="146"/>
        <end position="167"/>
    </location>
</feature>
<feature type="transmembrane region" description="Helical" evidence="6">
    <location>
        <begin position="397"/>
        <end position="421"/>
    </location>
</feature>
<dbReference type="Pfam" id="PF01554">
    <property type="entry name" value="MatE"/>
    <property type="match status" value="2"/>
</dbReference>
<name>A0AAP0S570_LIQFO</name>
<evidence type="ECO:0000256" key="5">
    <source>
        <dbReference type="ARBA" id="ARBA00023136"/>
    </source>
</evidence>
<evidence type="ECO:0000256" key="4">
    <source>
        <dbReference type="ARBA" id="ARBA00022989"/>
    </source>
</evidence>
<comment type="caution">
    <text evidence="7">The sequence shown here is derived from an EMBL/GenBank/DDBJ whole genome shotgun (WGS) entry which is preliminary data.</text>
</comment>
<dbReference type="InterPro" id="IPR045069">
    <property type="entry name" value="MATE_euk"/>
</dbReference>